<reference evidence="10 11" key="1">
    <citation type="submission" date="2019-08" db="EMBL/GenBank/DDBJ databases">
        <title>Draft genome sequences of two oriental melons (Cucumis melo L. var makuwa).</title>
        <authorList>
            <person name="Kwon S.-Y."/>
        </authorList>
    </citation>
    <scope>NUCLEOTIDE SEQUENCE [LARGE SCALE GENOMIC DNA]</scope>
    <source>
        <strain evidence="11">cv. Chang Bougi</strain>
        <strain evidence="10">cv. SW 3</strain>
        <tissue evidence="8">Leaf</tissue>
    </source>
</reference>
<evidence type="ECO:0000313" key="9">
    <source>
        <dbReference type="EMBL" id="TYK08191.1"/>
    </source>
</evidence>
<dbReference type="SUPFAM" id="SSF51445">
    <property type="entry name" value="(Trans)glycosidases"/>
    <property type="match status" value="1"/>
</dbReference>
<evidence type="ECO:0000256" key="5">
    <source>
        <dbReference type="ARBA" id="ARBA00023277"/>
    </source>
</evidence>
<accession>A0A5A7UQW2</accession>
<dbReference type="GO" id="GO:0008843">
    <property type="term" value="F:endochitinase activity"/>
    <property type="evidence" value="ECO:0007669"/>
    <property type="project" value="UniProtKB-EC"/>
</dbReference>
<evidence type="ECO:0000313" key="11">
    <source>
        <dbReference type="Proteomes" id="UP000321947"/>
    </source>
</evidence>
<comment type="catalytic activity">
    <reaction evidence="1">
        <text>Random endo-hydrolysis of N-acetyl-beta-D-glucosaminide (1-&gt;4)-beta-linkages in chitin and chitodextrins.</text>
        <dbReference type="EC" id="3.2.1.14"/>
    </reaction>
</comment>
<dbReference type="PANTHER" id="PTHR45708">
    <property type="entry name" value="ENDOCHITINASE"/>
    <property type="match status" value="1"/>
</dbReference>
<dbReference type="EMBL" id="SSTD01012916">
    <property type="protein sequence ID" value="TYK08191.1"/>
    <property type="molecule type" value="Genomic_DNA"/>
</dbReference>
<dbReference type="Gene3D" id="3.20.20.80">
    <property type="entry name" value="Glycosidases"/>
    <property type="match status" value="1"/>
</dbReference>
<gene>
    <name evidence="9" type="ORF">E5676_scaffold1503G00060</name>
    <name evidence="8" type="ORF">E6C27_scaffold280G003970</name>
</gene>
<dbReference type="InterPro" id="IPR001223">
    <property type="entry name" value="Glyco_hydro18_cat"/>
</dbReference>
<keyword evidence="5" id="KW-0119">Carbohydrate metabolism</keyword>
<dbReference type="STRING" id="1194695.A0A5A7UQW2"/>
<evidence type="ECO:0000256" key="1">
    <source>
        <dbReference type="ARBA" id="ARBA00000822"/>
    </source>
</evidence>
<evidence type="ECO:0000313" key="8">
    <source>
        <dbReference type="EMBL" id="KAA0057508.1"/>
    </source>
</evidence>
<keyword evidence="4" id="KW-1015">Disulfide bond</keyword>
<dbReference type="EMBL" id="SSTE01007195">
    <property type="protein sequence ID" value="KAA0057508.1"/>
    <property type="molecule type" value="Genomic_DNA"/>
</dbReference>
<proteinExistence type="predicted"/>
<dbReference type="GO" id="GO:0005576">
    <property type="term" value="C:extracellular region"/>
    <property type="evidence" value="ECO:0007669"/>
    <property type="project" value="TreeGrafter"/>
</dbReference>
<dbReference type="InterPro" id="IPR017853">
    <property type="entry name" value="GH"/>
</dbReference>
<dbReference type="Pfam" id="PF00704">
    <property type="entry name" value="Glyco_hydro_18"/>
    <property type="match status" value="1"/>
</dbReference>
<evidence type="ECO:0000259" key="7">
    <source>
        <dbReference type="PROSITE" id="PS51910"/>
    </source>
</evidence>
<dbReference type="AlphaFoldDB" id="A0A5A7UQW2"/>
<name>A0A5A7UQW2_CUCMM</name>
<dbReference type="Proteomes" id="UP000321393">
    <property type="component" value="Unassembled WGS sequence"/>
</dbReference>
<evidence type="ECO:0000256" key="2">
    <source>
        <dbReference type="ARBA" id="ARBA00022729"/>
    </source>
</evidence>
<dbReference type="PANTHER" id="PTHR45708:SF22">
    <property type="entry name" value="ACIDIC ENDOCHITINASE"/>
    <property type="match status" value="1"/>
</dbReference>
<keyword evidence="3" id="KW-0146">Chitin degradation</keyword>
<dbReference type="InterPro" id="IPR050542">
    <property type="entry name" value="Glycosyl_Hydrlase18_Chitinase"/>
</dbReference>
<dbReference type="PROSITE" id="PS51910">
    <property type="entry name" value="GH18_2"/>
    <property type="match status" value="1"/>
</dbReference>
<dbReference type="OrthoDB" id="6020543at2759"/>
<evidence type="ECO:0000256" key="3">
    <source>
        <dbReference type="ARBA" id="ARBA00023024"/>
    </source>
</evidence>
<evidence type="ECO:0000256" key="4">
    <source>
        <dbReference type="ARBA" id="ARBA00023157"/>
    </source>
</evidence>
<organism evidence="8 10">
    <name type="scientific">Cucumis melo var. makuwa</name>
    <name type="common">Oriental melon</name>
    <dbReference type="NCBI Taxonomy" id="1194695"/>
    <lineage>
        <taxon>Eukaryota</taxon>
        <taxon>Viridiplantae</taxon>
        <taxon>Streptophyta</taxon>
        <taxon>Embryophyta</taxon>
        <taxon>Tracheophyta</taxon>
        <taxon>Spermatophyta</taxon>
        <taxon>Magnoliopsida</taxon>
        <taxon>eudicotyledons</taxon>
        <taxon>Gunneridae</taxon>
        <taxon>Pentapetalae</taxon>
        <taxon>rosids</taxon>
        <taxon>fabids</taxon>
        <taxon>Cucurbitales</taxon>
        <taxon>Cucurbitaceae</taxon>
        <taxon>Benincaseae</taxon>
        <taxon>Cucumis</taxon>
    </lineage>
</organism>
<protein>
    <submittedName>
        <fullName evidence="8">Hevamine-A-like</fullName>
    </submittedName>
</protein>
<evidence type="ECO:0000256" key="6">
    <source>
        <dbReference type="ARBA" id="ARBA00023326"/>
    </source>
</evidence>
<evidence type="ECO:0000313" key="10">
    <source>
        <dbReference type="Proteomes" id="UP000321393"/>
    </source>
</evidence>
<dbReference type="Proteomes" id="UP000321947">
    <property type="component" value="Unassembled WGS sequence"/>
</dbReference>
<comment type="caution">
    <text evidence="8">The sequence shown here is derived from an EMBL/GenBank/DDBJ whole genome shotgun (WGS) entry which is preliminary data.</text>
</comment>
<keyword evidence="6" id="KW-0624">Polysaccharide degradation</keyword>
<dbReference type="GO" id="GO:0000272">
    <property type="term" value="P:polysaccharide catabolic process"/>
    <property type="evidence" value="ECO:0007669"/>
    <property type="project" value="UniProtKB-KW"/>
</dbReference>
<feature type="domain" description="GH18" evidence="7">
    <location>
        <begin position="32"/>
        <end position="301"/>
    </location>
</feature>
<sequence length="301" mass="33019">MNNKEMFVVREGPTNPPVVKTCIETSKIIITGQVGVYWDYEGNLIDVCSTGNYHIVSIAPKLYLAPHCNITTNDCTKLGKEIKSCQALGIKIFLSIGGIFGGYTQISPADATNYTLYLWDNFLGGESSSRPLGDAVVDGIDFAYTWELTANEGDILATVARALMKYNEQSKSRTYSSTSIECSFPNESIQPALNTGAFDYVWVQFYDNSNCGYSGDGLENLLDNWNKWREINSPELERSSKFGGVIFCSRAYDRGCSSSIKPEVCGCARSSDSMSDMAMLPMGSKFGGAQGFRTCKAICEL</sequence>
<dbReference type="GO" id="GO:0006032">
    <property type="term" value="P:chitin catabolic process"/>
    <property type="evidence" value="ECO:0007669"/>
    <property type="project" value="UniProtKB-KW"/>
</dbReference>
<keyword evidence="2" id="KW-0732">Signal</keyword>